<evidence type="ECO:0008006" key="5">
    <source>
        <dbReference type="Google" id="ProtNLM"/>
    </source>
</evidence>
<keyword evidence="2" id="KW-0472">Membrane</keyword>
<dbReference type="InterPro" id="IPR045584">
    <property type="entry name" value="Pilin-like"/>
</dbReference>
<dbReference type="InterPro" id="IPR012902">
    <property type="entry name" value="N_methyl_site"/>
</dbReference>
<dbReference type="PATRIC" id="fig|1619313.3.peg.2964"/>
<proteinExistence type="predicted"/>
<name>A0A0U5L590_9GAMM</name>
<dbReference type="KEGG" id="ege:EM595_2856"/>
<gene>
    <name evidence="3" type="ORF">EM595_2856</name>
</gene>
<dbReference type="Pfam" id="PF07963">
    <property type="entry name" value="N_methyl"/>
    <property type="match status" value="1"/>
</dbReference>
<comment type="subcellular location">
    <subcellularLocation>
        <location evidence="1">Membrane</location>
        <topology evidence="1">Single-pass membrane protein</topology>
    </subcellularLocation>
</comment>
<keyword evidence="2" id="KW-1133">Transmembrane helix</keyword>
<organism evidence="3 4">
    <name type="scientific">Duffyella gerundensis</name>
    <dbReference type="NCBI Taxonomy" id="1619313"/>
    <lineage>
        <taxon>Bacteria</taxon>
        <taxon>Pseudomonadati</taxon>
        <taxon>Pseudomonadota</taxon>
        <taxon>Gammaproteobacteria</taxon>
        <taxon>Enterobacterales</taxon>
        <taxon>Erwiniaceae</taxon>
        <taxon>Duffyella</taxon>
    </lineage>
</organism>
<keyword evidence="2" id="KW-0812">Transmembrane</keyword>
<dbReference type="GO" id="GO:0016020">
    <property type="term" value="C:membrane"/>
    <property type="evidence" value="ECO:0007669"/>
    <property type="project" value="UniProtKB-SubCell"/>
</dbReference>
<sequence length="159" mass="17597">MSLAMNRTSQLGFTLIELMVVLAIAAVLTGGAFSGWQHWQQIQRLEESSRQVQQFLLRLRSWANWHNSGQSVWLIDGNPGCLGSGKKPESCVASQRMQLVLPYADVVISKIVGEPGFYGVRNTAKAGHLELSGKAGTRRIIISAFGRIRQCKPQEENCQ</sequence>
<protein>
    <recommendedName>
        <fullName evidence="5">Prepilin peptidase-dependent protein A</fullName>
    </recommendedName>
</protein>
<dbReference type="STRING" id="1619313.EM595_2856"/>
<evidence type="ECO:0000256" key="2">
    <source>
        <dbReference type="SAM" id="Phobius"/>
    </source>
</evidence>
<dbReference type="Gene3D" id="3.30.700.10">
    <property type="entry name" value="Glycoprotein, Type 4 Pilin"/>
    <property type="match status" value="1"/>
</dbReference>
<dbReference type="RefSeq" id="WP_336470208.1">
    <property type="nucleotide sequence ID" value="NZ_LN907827.1"/>
</dbReference>
<keyword evidence="4" id="KW-1185">Reference proteome</keyword>
<dbReference type="NCBIfam" id="TIGR02532">
    <property type="entry name" value="IV_pilin_GFxxxE"/>
    <property type="match status" value="1"/>
</dbReference>
<dbReference type="AlphaFoldDB" id="A0A0U5L590"/>
<dbReference type="Proteomes" id="UP000059419">
    <property type="component" value="Chromosome 1"/>
</dbReference>
<feature type="transmembrane region" description="Helical" evidence="2">
    <location>
        <begin position="12"/>
        <end position="36"/>
    </location>
</feature>
<dbReference type="SUPFAM" id="SSF54523">
    <property type="entry name" value="Pili subunits"/>
    <property type="match status" value="1"/>
</dbReference>
<evidence type="ECO:0000256" key="1">
    <source>
        <dbReference type="ARBA" id="ARBA00004167"/>
    </source>
</evidence>
<dbReference type="NCBIfam" id="NF007800">
    <property type="entry name" value="PRK10506.1"/>
    <property type="match status" value="1"/>
</dbReference>
<accession>A0A0U5L590</accession>
<dbReference type="EMBL" id="LN907827">
    <property type="protein sequence ID" value="CUU25087.1"/>
    <property type="molecule type" value="Genomic_DNA"/>
</dbReference>
<evidence type="ECO:0000313" key="3">
    <source>
        <dbReference type="EMBL" id="CUU25087.1"/>
    </source>
</evidence>
<evidence type="ECO:0000313" key="4">
    <source>
        <dbReference type="Proteomes" id="UP000059419"/>
    </source>
</evidence>
<reference evidence="4" key="1">
    <citation type="submission" date="2015-11" db="EMBL/GenBank/DDBJ databases">
        <authorList>
            <person name="Blom J."/>
        </authorList>
    </citation>
    <scope>NUCLEOTIDE SEQUENCE [LARGE SCALE GENOMIC DNA]</scope>
</reference>